<feature type="compositionally biased region" description="Acidic residues" evidence="2">
    <location>
        <begin position="648"/>
        <end position="657"/>
    </location>
</feature>
<dbReference type="RefSeq" id="WP_169059079.1">
    <property type="nucleotide sequence ID" value="NZ_JABCAG010000059.1"/>
</dbReference>
<dbReference type="EMBL" id="JABCAG010000059">
    <property type="protein sequence ID" value="NMP59537.1"/>
    <property type="molecule type" value="Genomic_DNA"/>
</dbReference>
<feature type="compositionally biased region" description="Polar residues" evidence="2">
    <location>
        <begin position="150"/>
        <end position="161"/>
    </location>
</feature>
<feature type="compositionally biased region" description="Polar residues" evidence="2">
    <location>
        <begin position="70"/>
        <end position="97"/>
    </location>
</feature>
<dbReference type="Gene3D" id="3.80.10.10">
    <property type="entry name" value="Ribonuclease Inhibitor"/>
    <property type="match status" value="1"/>
</dbReference>
<comment type="caution">
    <text evidence="4">The sequence shown here is derived from an EMBL/GenBank/DDBJ whole genome shotgun (WGS) entry which is preliminary data.</text>
</comment>
<dbReference type="Proteomes" id="UP000557857">
    <property type="component" value="Unassembled WGS sequence"/>
</dbReference>
<feature type="compositionally biased region" description="Low complexity" evidence="2">
    <location>
        <begin position="120"/>
        <end position="131"/>
    </location>
</feature>
<feature type="chain" id="PRO_5032650996" evidence="3">
    <location>
        <begin position="28"/>
        <end position="723"/>
    </location>
</feature>
<feature type="compositionally biased region" description="Acidic residues" evidence="2">
    <location>
        <begin position="98"/>
        <end position="109"/>
    </location>
</feature>
<comment type="subcellular location">
    <subcellularLocation>
        <location evidence="1">Cell envelope</location>
    </subcellularLocation>
</comment>
<dbReference type="InterPro" id="IPR005046">
    <property type="entry name" value="DUF285"/>
</dbReference>
<feature type="compositionally biased region" description="Basic and acidic residues" evidence="2">
    <location>
        <begin position="172"/>
        <end position="181"/>
    </location>
</feature>
<name>A0A848MUD7_ENTMU</name>
<dbReference type="AlphaFoldDB" id="A0A848MUD7"/>
<dbReference type="InterPro" id="IPR032675">
    <property type="entry name" value="LRR_dom_sf"/>
</dbReference>
<dbReference type="InterPro" id="IPR042229">
    <property type="entry name" value="Listeria/Bacterioides_rpt_sf"/>
</dbReference>
<protein>
    <submittedName>
        <fullName evidence="4">BspA family leucine-rich repeat surface protein</fullName>
    </submittedName>
</protein>
<reference evidence="4 5" key="1">
    <citation type="submission" date="2020-04" db="EMBL/GenBank/DDBJ databases">
        <authorList>
            <person name="Abaymova A."/>
            <person name="Teymurazov M."/>
            <person name="Tazyna O."/>
            <person name="Chatushin Y."/>
            <person name="Svetoch E."/>
            <person name="Pereligyn V."/>
            <person name="Pohylenko V."/>
            <person name="Platonov M."/>
            <person name="Kartsev N."/>
            <person name="Skryabin Y."/>
            <person name="Sizova A."/>
            <person name="Solomentsev V."/>
            <person name="Kislichkina A."/>
            <person name="Bogun A."/>
        </authorList>
    </citation>
    <scope>NUCLEOTIDE SEQUENCE [LARGE SCALE GENOMIC DNA]</scope>
    <source>
        <strain evidence="5">SCPM-O-B-8398 (E28)</strain>
    </source>
</reference>
<evidence type="ECO:0000313" key="4">
    <source>
        <dbReference type="EMBL" id="NMP59537.1"/>
    </source>
</evidence>
<dbReference type="NCBIfam" id="TIGR02167">
    <property type="entry name" value="Liste_lipo_26"/>
    <property type="match status" value="4"/>
</dbReference>
<dbReference type="Pfam" id="PF03382">
    <property type="entry name" value="DUF285"/>
    <property type="match status" value="1"/>
</dbReference>
<evidence type="ECO:0000256" key="2">
    <source>
        <dbReference type="SAM" id="MobiDB-lite"/>
    </source>
</evidence>
<dbReference type="InterPro" id="IPR011889">
    <property type="entry name" value="Liste_lipo_26"/>
</dbReference>
<evidence type="ECO:0000313" key="5">
    <source>
        <dbReference type="Proteomes" id="UP000557857"/>
    </source>
</evidence>
<gene>
    <name evidence="4" type="ORF">HI921_13905</name>
</gene>
<evidence type="ECO:0000256" key="3">
    <source>
        <dbReference type="SAM" id="SignalP"/>
    </source>
</evidence>
<dbReference type="SUPFAM" id="SSF52047">
    <property type="entry name" value="RNI-like"/>
    <property type="match status" value="1"/>
</dbReference>
<evidence type="ECO:0000256" key="1">
    <source>
        <dbReference type="ARBA" id="ARBA00004196"/>
    </source>
</evidence>
<accession>A0A848MUD7</accession>
<dbReference type="NCBIfam" id="TIGR02543">
    <property type="entry name" value="List_Bact_rpt"/>
    <property type="match status" value="1"/>
</dbReference>
<proteinExistence type="predicted"/>
<dbReference type="GO" id="GO:0030313">
    <property type="term" value="C:cell envelope"/>
    <property type="evidence" value="ECO:0007669"/>
    <property type="project" value="UniProtKB-SubCell"/>
</dbReference>
<dbReference type="Gene3D" id="2.60.40.4270">
    <property type="entry name" value="Listeria-Bacteroides repeat domain"/>
    <property type="match status" value="1"/>
</dbReference>
<sequence>MKATKAVHLFSAILLGAPFLGTPSALAQELTAAETQINVQAIQQFSKEKDRVLDQVTQVDSSEKEANFLQENQITIPGGVVSQTTPEDVPQSSGTTDSQEENTSEESSENNEIAKEETVDSTNTEESSTESVETEEPVDTTQEKVEEESQPSSSTENSTVQTSDNSEETELSEEKTTKTKASDISQVSEWYITVSGTTATINNYSGSTHSIIEIPTLEVLKKADSKKYGQCTKVTITKNGLNTGASFANNTFRTGTGSKIVVSDSSLFKFCSNFNVIKEVNLSNLDTSNVTHLASAFESCKNLTTINLSGWNVSNVTSMSAMFRNCTSLKSIPSNLNAAKATNFSSMFHNCTSLTTIDLNSWNVSSAIYMRNMFDGCSNLTTININRWDTSKLEAVDRMFADCTKLTKIDLSGWKTSKINTRSISDFVFCDSETPLLLLVPENDTVLKKMNYGSWNRIPLGPTFDSTDGSFSDGAKQKYYFEKCAMTVGDYNNKIVLDNFKTFTIENVPSRIGYIFKGWKDGNGNTPDSVTSVLDAQNTTFTAQWEKALDPNAPEGSTKLPINNSSLGIAYMPTLFELPNTELNEKGEQTIPFTEGNGFHIGVKDQQSGSQWSLRAKLDWTRSGMEAAYIQSKNTNGQVHKNKNDGQSDFEDSDLESTSDVSGLSNLKINSKSESIVMEASKGNREAVYDYALGDAELVIPESKYVQPDTYSGTVTWNLVKGP</sequence>
<organism evidence="4 5">
    <name type="scientific">Enterococcus mundtii</name>
    <dbReference type="NCBI Taxonomy" id="53346"/>
    <lineage>
        <taxon>Bacteria</taxon>
        <taxon>Bacillati</taxon>
        <taxon>Bacillota</taxon>
        <taxon>Bacilli</taxon>
        <taxon>Lactobacillales</taxon>
        <taxon>Enterococcaceae</taxon>
        <taxon>Enterococcus</taxon>
    </lineage>
</organism>
<feature type="signal peptide" evidence="3">
    <location>
        <begin position="1"/>
        <end position="27"/>
    </location>
</feature>
<dbReference type="InterPro" id="IPR013378">
    <property type="entry name" value="InlB-like_B-rpt"/>
</dbReference>
<feature type="region of interest" description="Disordered" evidence="2">
    <location>
        <begin position="631"/>
        <end position="662"/>
    </location>
</feature>
<keyword evidence="3" id="KW-0732">Signal</keyword>
<feature type="region of interest" description="Disordered" evidence="2">
    <location>
        <begin position="70"/>
        <end position="182"/>
    </location>
</feature>